<dbReference type="Proteomes" id="UP000316905">
    <property type="component" value="Unassembled WGS sequence"/>
</dbReference>
<dbReference type="PANTHER" id="PTHR35023:SF1">
    <property type="entry name" value="MG-PROTOPORPHYRIN IX CHELATASE"/>
    <property type="match status" value="1"/>
</dbReference>
<reference evidence="1 2" key="1">
    <citation type="journal article" date="2015" name="Stand. Genomic Sci.">
        <title>Genomic Encyclopedia of Bacterial and Archaeal Type Strains, Phase III: the genomes of soil and plant-associated and newly described type strains.</title>
        <authorList>
            <person name="Whitman W.B."/>
            <person name="Woyke T."/>
            <person name="Klenk H.P."/>
            <person name="Zhou Y."/>
            <person name="Lilburn T.G."/>
            <person name="Beck B.J."/>
            <person name="De Vos P."/>
            <person name="Vandamme P."/>
            <person name="Eisen J.A."/>
            <person name="Garrity G."/>
            <person name="Hugenholtz P."/>
            <person name="Kyrpides N.C."/>
        </authorList>
    </citation>
    <scope>NUCLEOTIDE SEQUENCE [LARGE SCALE GENOMIC DNA]</scope>
    <source>
        <strain evidence="1 2">CGMCC 1.6858</strain>
    </source>
</reference>
<evidence type="ECO:0000313" key="2">
    <source>
        <dbReference type="Proteomes" id="UP000316905"/>
    </source>
</evidence>
<dbReference type="PANTHER" id="PTHR35023">
    <property type="entry name" value="CHELATASE-RELATED"/>
    <property type="match status" value="1"/>
</dbReference>
<protein>
    <submittedName>
        <fullName evidence="1">Magnesium chelatase subunit ChlD-like protein</fullName>
    </submittedName>
</protein>
<proteinExistence type="predicted"/>
<sequence length="154" mass="16756">MRRHGALVHAKGVLLGYLEQAYRARASVAVLGMAGGQSRWLSPARRASQQTPGWLESLGAGGGTPLIESITLAHDWLQQRQRRQGGEPVKVVVLTDGRVRAWTRLPRLDASVLVLDAECSPVRLGRAHELAADLKAAYCHIDDLPVGSLEQPLR</sequence>
<organism evidence="1 2">
    <name type="scientific">Pseudomonas duriflava</name>
    <dbReference type="NCBI Taxonomy" id="459528"/>
    <lineage>
        <taxon>Bacteria</taxon>
        <taxon>Pseudomonadati</taxon>
        <taxon>Pseudomonadota</taxon>
        <taxon>Gammaproteobacteria</taxon>
        <taxon>Pseudomonadales</taxon>
        <taxon>Pseudomonadaceae</taxon>
        <taxon>Pseudomonas</taxon>
    </lineage>
</organism>
<dbReference type="AlphaFoldDB" id="A0A562Q2V9"/>
<dbReference type="InterPro" id="IPR052989">
    <property type="entry name" value="Mg-chelatase_DI-like"/>
</dbReference>
<comment type="caution">
    <text evidence="1">The sequence shown here is derived from an EMBL/GenBank/DDBJ whole genome shotgun (WGS) entry which is preliminary data.</text>
</comment>
<dbReference type="Gene3D" id="3.40.50.410">
    <property type="entry name" value="von Willebrand factor, type A domain"/>
    <property type="match status" value="1"/>
</dbReference>
<name>A0A562Q2V9_9PSED</name>
<accession>A0A562Q2V9</accession>
<evidence type="ECO:0000313" key="1">
    <source>
        <dbReference type="EMBL" id="TWI50978.1"/>
    </source>
</evidence>
<keyword evidence="2" id="KW-1185">Reference proteome</keyword>
<dbReference type="SUPFAM" id="SSF53300">
    <property type="entry name" value="vWA-like"/>
    <property type="match status" value="1"/>
</dbReference>
<dbReference type="EMBL" id="VLKY01000013">
    <property type="protein sequence ID" value="TWI50978.1"/>
    <property type="molecule type" value="Genomic_DNA"/>
</dbReference>
<gene>
    <name evidence="1" type="ORF">IQ22_03678</name>
</gene>
<dbReference type="InterPro" id="IPR036465">
    <property type="entry name" value="vWFA_dom_sf"/>
</dbReference>